<sequence length="256" mass="28713">MQLLDQKSLARTYDPPNRVDPWDGVELYRESQTYPDNWGSRKVARRMDVSRGEISRWVDGDSKPDAVHAIEFARDHGWLAEEWTPTTIALAELAVSIFAFGSIETDTLLPTWARTQPDNEAVVEAALEQVGTGYRSVPNGEETAQIRPTDGASYLGRALSVINAPVGHKNDETVRQLPNWVDDAPDEARETFALLLVRGRGYETDRRDTRFIKTRRSRQYFFDVADLIEEVTGESANVFEQGVTVSADAVRELGLA</sequence>
<gene>
    <name evidence="1" type="ORF">SY89_01847</name>
</gene>
<keyword evidence="2" id="KW-1185">Reference proteome</keyword>
<comment type="caution">
    <text evidence="1">The sequence shown here is derived from an EMBL/GenBank/DDBJ whole genome shotgun (WGS) entry which is preliminary data.</text>
</comment>
<name>A0A0P7GPT1_9EURY</name>
<accession>A0A0P7GPT1</accession>
<dbReference type="STRING" id="699431.SY89_01847"/>
<dbReference type="Proteomes" id="UP000050535">
    <property type="component" value="Unassembled WGS sequence"/>
</dbReference>
<evidence type="ECO:0000313" key="2">
    <source>
        <dbReference type="Proteomes" id="UP000050535"/>
    </source>
</evidence>
<organism evidence="1 2">
    <name type="scientific">Halolamina pelagica</name>
    <dbReference type="NCBI Taxonomy" id="699431"/>
    <lineage>
        <taxon>Archaea</taxon>
        <taxon>Methanobacteriati</taxon>
        <taxon>Methanobacteriota</taxon>
        <taxon>Stenosarchaea group</taxon>
        <taxon>Halobacteria</taxon>
        <taxon>Halobacteriales</taxon>
        <taxon>Haloferacaceae</taxon>
    </lineage>
</organism>
<proteinExistence type="predicted"/>
<protein>
    <submittedName>
        <fullName evidence="1">Uncharacterized protein</fullName>
    </submittedName>
</protein>
<dbReference type="EMBL" id="LGUC01000001">
    <property type="protein sequence ID" value="KPN31105.1"/>
    <property type="molecule type" value="Genomic_DNA"/>
</dbReference>
<dbReference type="AlphaFoldDB" id="A0A0P7GPT1"/>
<evidence type="ECO:0000313" key="1">
    <source>
        <dbReference type="EMBL" id="KPN31105.1"/>
    </source>
</evidence>
<reference evidence="2" key="1">
    <citation type="submission" date="2013-11" db="EMBL/GenBank/DDBJ databases">
        <authorList>
            <person name="Hoang H.T."/>
            <person name="Killian M.L."/>
            <person name="Madson D.M."/>
            <person name="Arruda P.H.E."/>
            <person name="Sun D."/>
            <person name="Schwartz K.J."/>
            <person name="Yoon K."/>
        </authorList>
    </citation>
    <scope>NUCLEOTIDE SEQUENCE [LARGE SCALE GENOMIC DNA]</scope>
    <source>
        <strain evidence="2">CDK2</strain>
    </source>
</reference>